<reference evidence="6 8" key="1">
    <citation type="journal article" date="2015" name="Genome Announc.">
        <title>Draft Genome Sequence of a Heterotrophic Facultative Anaerobic Thermophilic Bacterium, Ardenticatena maritima Strain 110ST.</title>
        <authorList>
            <person name="Kawaichi S."/>
            <person name="Yoshida T."/>
            <person name="Sako Y."/>
            <person name="Nakamura R."/>
        </authorList>
    </citation>
    <scope>NUCLEOTIDE SEQUENCE [LARGE SCALE GENOMIC DNA]</scope>
    <source>
        <strain evidence="6 8">110S</strain>
    </source>
</reference>
<dbReference type="EMBL" id="LGKN01000005">
    <property type="protein sequence ID" value="KPL87668.1"/>
    <property type="molecule type" value="Genomic_DNA"/>
</dbReference>
<comment type="similarity">
    <text evidence="5">Belongs to the Rap family.</text>
</comment>
<dbReference type="PANTHER" id="PTHR46630">
    <property type="entry name" value="TETRATRICOPEPTIDE REPEAT PROTEIN 29"/>
    <property type="match status" value="1"/>
</dbReference>
<dbReference type="GO" id="GO:0005737">
    <property type="term" value="C:cytoplasm"/>
    <property type="evidence" value="ECO:0007669"/>
    <property type="project" value="UniProtKB-SubCell"/>
</dbReference>
<dbReference type="InterPro" id="IPR011990">
    <property type="entry name" value="TPR-like_helical_dom_sf"/>
</dbReference>
<evidence type="ECO:0000256" key="5">
    <source>
        <dbReference type="ARBA" id="ARBA00038253"/>
    </source>
</evidence>
<dbReference type="InterPro" id="IPR051476">
    <property type="entry name" value="Bac_ResReg_Asp_Phosphatase"/>
</dbReference>
<dbReference type="Pfam" id="PF13424">
    <property type="entry name" value="TPR_12"/>
    <property type="match status" value="1"/>
</dbReference>
<evidence type="ECO:0000256" key="2">
    <source>
        <dbReference type="ARBA" id="ARBA00022490"/>
    </source>
</evidence>
<comment type="subcellular location">
    <subcellularLocation>
        <location evidence="1">Cytoplasm</location>
    </subcellularLocation>
</comment>
<keyword evidence="2" id="KW-0963">Cytoplasm</keyword>
<reference evidence="7 9" key="2">
    <citation type="submission" date="2015-07" db="EMBL/GenBank/DDBJ databases">
        <title>Whole genome sequence of Ardenticatena maritima DSM 23922.</title>
        <authorList>
            <person name="Hemp J."/>
            <person name="Ward L.M."/>
            <person name="Pace L.A."/>
            <person name="Fischer W.W."/>
        </authorList>
    </citation>
    <scope>NUCLEOTIDE SEQUENCE [LARGE SCALE GENOMIC DNA]</scope>
    <source>
        <strain evidence="7 9">110S</strain>
    </source>
</reference>
<organism evidence="6 8">
    <name type="scientific">Ardenticatena maritima</name>
    <dbReference type="NCBI Taxonomy" id="872965"/>
    <lineage>
        <taxon>Bacteria</taxon>
        <taxon>Bacillati</taxon>
        <taxon>Chloroflexota</taxon>
        <taxon>Ardenticatenia</taxon>
        <taxon>Ardenticatenales</taxon>
        <taxon>Ardenticatenaceae</taxon>
        <taxon>Ardenticatena</taxon>
    </lineage>
</organism>
<dbReference type="InterPro" id="IPR019734">
    <property type="entry name" value="TPR_rpt"/>
</dbReference>
<dbReference type="STRING" id="872965.SE16_08650"/>
<dbReference type="Proteomes" id="UP000037784">
    <property type="component" value="Unassembled WGS sequence"/>
</dbReference>
<evidence type="ECO:0000313" key="9">
    <source>
        <dbReference type="Proteomes" id="UP000050502"/>
    </source>
</evidence>
<dbReference type="EMBL" id="BBZA01000033">
    <property type="protein sequence ID" value="GAP62147.1"/>
    <property type="molecule type" value="Genomic_DNA"/>
</dbReference>
<reference evidence="8" key="3">
    <citation type="submission" date="2015-08" db="EMBL/GenBank/DDBJ databases">
        <title>Draft Genome Sequence of a Heterotrophic Facultative Anaerobic Bacterium Ardenticatena maritima Strain 110S.</title>
        <authorList>
            <person name="Kawaichi S."/>
            <person name="Yoshida T."/>
            <person name="Sako Y."/>
            <person name="Nakamura R."/>
        </authorList>
    </citation>
    <scope>NUCLEOTIDE SEQUENCE [LARGE SCALE GENOMIC DNA]</scope>
    <source>
        <strain evidence="8">110S</strain>
    </source>
</reference>
<gene>
    <name evidence="6" type="ORF">ARMA_0570</name>
    <name evidence="7" type="ORF">SE16_08650</name>
</gene>
<keyword evidence="3" id="KW-0677">Repeat</keyword>
<dbReference type="Proteomes" id="UP000050502">
    <property type="component" value="Unassembled WGS sequence"/>
</dbReference>
<dbReference type="AlphaFoldDB" id="A0A0M9UBV1"/>
<sequence>MQALGFVQAGLHHPAEQALQKVIALYEAQQEPQAAAFARMTLARVYADQAKYAAARDVLQQVVEDAEARQDTETLVRALYEVGAVAERMHDTTTAREIYTRVLQTADNAGDRATAALRLGALADAAGQRDEAIAFYRTAFEIFQTIEHDIGIARAAYELARLLAEDNMTEARQFYEQAHTLAEIWGDETLLQALRDLPFHS</sequence>
<evidence type="ECO:0000313" key="6">
    <source>
        <dbReference type="EMBL" id="GAP62147.1"/>
    </source>
</evidence>
<dbReference type="PANTHER" id="PTHR46630:SF1">
    <property type="entry name" value="TETRATRICOPEPTIDE REPEAT PROTEIN 29"/>
    <property type="match status" value="1"/>
</dbReference>
<evidence type="ECO:0000256" key="4">
    <source>
        <dbReference type="ARBA" id="ARBA00022803"/>
    </source>
</evidence>
<proteinExistence type="inferred from homology"/>
<dbReference type="InParanoid" id="A0A0M9UBV1"/>
<evidence type="ECO:0000313" key="8">
    <source>
        <dbReference type="Proteomes" id="UP000037784"/>
    </source>
</evidence>
<keyword evidence="8" id="KW-1185">Reference proteome</keyword>
<dbReference type="Gene3D" id="1.25.40.10">
    <property type="entry name" value="Tetratricopeptide repeat domain"/>
    <property type="match status" value="1"/>
</dbReference>
<comment type="caution">
    <text evidence="6">The sequence shown here is derived from an EMBL/GenBank/DDBJ whole genome shotgun (WGS) entry which is preliminary data.</text>
</comment>
<evidence type="ECO:0000313" key="7">
    <source>
        <dbReference type="EMBL" id="KPL87668.1"/>
    </source>
</evidence>
<evidence type="ECO:0000256" key="3">
    <source>
        <dbReference type="ARBA" id="ARBA00022737"/>
    </source>
</evidence>
<dbReference type="SUPFAM" id="SSF48452">
    <property type="entry name" value="TPR-like"/>
    <property type="match status" value="1"/>
</dbReference>
<dbReference type="RefSeq" id="WP_054492065.1">
    <property type="nucleotide sequence ID" value="NZ_LGKN01000005.1"/>
</dbReference>
<accession>A0A0M9UBV1</accession>
<evidence type="ECO:0000256" key="1">
    <source>
        <dbReference type="ARBA" id="ARBA00004496"/>
    </source>
</evidence>
<protein>
    <submittedName>
        <fullName evidence="6">Uncharacterized protein</fullName>
    </submittedName>
</protein>
<dbReference type="SMART" id="SM00028">
    <property type="entry name" value="TPR"/>
    <property type="match status" value="3"/>
</dbReference>
<name>A0A0M9UBV1_9CHLR</name>
<keyword evidence="4" id="KW-0802">TPR repeat</keyword>